<evidence type="ECO:0000256" key="2">
    <source>
        <dbReference type="ARBA" id="ARBA00022737"/>
    </source>
</evidence>
<feature type="compositionally biased region" description="Polar residues" evidence="4">
    <location>
        <begin position="73"/>
        <end position="90"/>
    </location>
</feature>
<evidence type="ECO:0000259" key="6">
    <source>
        <dbReference type="PROSITE" id="PS51401"/>
    </source>
</evidence>
<organism evidence="7 8">
    <name type="scientific">Ascodesmis nigricans</name>
    <dbReference type="NCBI Taxonomy" id="341454"/>
    <lineage>
        <taxon>Eukaryota</taxon>
        <taxon>Fungi</taxon>
        <taxon>Dikarya</taxon>
        <taxon>Ascomycota</taxon>
        <taxon>Pezizomycotina</taxon>
        <taxon>Pezizomycetes</taxon>
        <taxon>Pezizales</taxon>
        <taxon>Ascodesmidaceae</taxon>
        <taxon>Ascodesmis</taxon>
    </lineage>
</organism>
<dbReference type="PANTHER" id="PTHR46983:SF3">
    <property type="entry name" value="CHPADIPLOID STATE MAINTENANCE PROTEIN CHPA"/>
    <property type="match status" value="1"/>
</dbReference>
<dbReference type="InterPro" id="IPR007051">
    <property type="entry name" value="CHORD_dom"/>
</dbReference>
<dbReference type="InterPro" id="IPR008978">
    <property type="entry name" value="HSP20-like_chaperone"/>
</dbReference>
<dbReference type="PANTHER" id="PTHR46983">
    <property type="entry name" value="CYSTEINE AND HISTIDINE-RICH DOMAIN-CONTAINING PROTEIN 1"/>
    <property type="match status" value="1"/>
</dbReference>
<keyword evidence="2" id="KW-0677">Repeat</keyword>
<evidence type="ECO:0000256" key="4">
    <source>
        <dbReference type="SAM" id="MobiDB-lite"/>
    </source>
</evidence>
<dbReference type="Gene3D" id="4.10.1130.20">
    <property type="match status" value="2"/>
</dbReference>
<feature type="domain" description="CS" evidence="5">
    <location>
        <begin position="198"/>
        <end position="287"/>
    </location>
</feature>
<evidence type="ECO:0000313" key="8">
    <source>
        <dbReference type="Proteomes" id="UP000298138"/>
    </source>
</evidence>
<dbReference type="EMBL" id="ML220137">
    <property type="protein sequence ID" value="TGZ78837.1"/>
    <property type="molecule type" value="Genomic_DNA"/>
</dbReference>
<evidence type="ECO:0000259" key="5">
    <source>
        <dbReference type="PROSITE" id="PS51203"/>
    </source>
</evidence>
<dbReference type="Pfam" id="PF04969">
    <property type="entry name" value="CS"/>
    <property type="match status" value="1"/>
</dbReference>
<dbReference type="GO" id="GO:0046872">
    <property type="term" value="F:metal ion binding"/>
    <property type="evidence" value="ECO:0007669"/>
    <property type="project" value="UniProtKB-KW"/>
</dbReference>
<reference evidence="7 8" key="1">
    <citation type="submission" date="2019-04" db="EMBL/GenBank/DDBJ databases">
        <title>Comparative genomics and transcriptomics to analyze fruiting body development in filamentous ascomycetes.</title>
        <authorList>
            <consortium name="DOE Joint Genome Institute"/>
            <person name="Lutkenhaus R."/>
            <person name="Traeger S."/>
            <person name="Breuer J."/>
            <person name="Kuo A."/>
            <person name="Lipzen A."/>
            <person name="Pangilinan J."/>
            <person name="Dilworth D."/>
            <person name="Sandor L."/>
            <person name="Poggeler S."/>
            <person name="Barry K."/>
            <person name="Grigoriev I.V."/>
            <person name="Nowrousian M."/>
        </authorList>
    </citation>
    <scope>NUCLEOTIDE SEQUENCE [LARGE SCALE GENOMIC DNA]</scope>
    <source>
        <strain evidence="7 8">CBS 389.68</strain>
    </source>
</reference>
<keyword evidence="8" id="KW-1185">Reference proteome</keyword>
<proteinExistence type="predicted"/>
<dbReference type="SUPFAM" id="SSF49764">
    <property type="entry name" value="HSP20-like chaperones"/>
    <property type="match status" value="1"/>
</dbReference>
<dbReference type="OrthoDB" id="1898560at2759"/>
<dbReference type="PROSITE" id="PS51401">
    <property type="entry name" value="CHORD"/>
    <property type="match status" value="2"/>
</dbReference>
<accession>A0A4S2MSI6</accession>
<evidence type="ECO:0000256" key="3">
    <source>
        <dbReference type="ARBA" id="ARBA00022833"/>
    </source>
</evidence>
<feature type="region of interest" description="Disordered" evidence="4">
    <location>
        <begin position="73"/>
        <end position="120"/>
    </location>
</feature>
<name>A0A4S2MSI6_9PEZI</name>
<dbReference type="CDD" id="cd06466">
    <property type="entry name" value="p23_CS_SGT1_like"/>
    <property type="match status" value="1"/>
</dbReference>
<dbReference type="InterPro" id="IPR007052">
    <property type="entry name" value="CS_dom"/>
</dbReference>
<keyword evidence="1" id="KW-0479">Metal-binding</keyword>
<dbReference type="Gene3D" id="2.60.40.790">
    <property type="match status" value="1"/>
</dbReference>
<feature type="domain" description="CHORD" evidence="6">
    <location>
        <begin position="5"/>
        <end position="61"/>
    </location>
</feature>
<feature type="domain" description="CHORD" evidence="6">
    <location>
        <begin position="129"/>
        <end position="184"/>
    </location>
</feature>
<evidence type="ECO:0000313" key="7">
    <source>
        <dbReference type="EMBL" id="TGZ78837.1"/>
    </source>
</evidence>
<dbReference type="InterPro" id="IPR039790">
    <property type="entry name" value="CHRD1"/>
</dbReference>
<dbReference type="PROSITE" id="PS51203">
    <property type="entry name" value="CS"/>
    <property type="match status" value="1"/>
</dbReference>
<keyword evidence="3" id="KW-0862">Zinc</keyword>
<gene>
    <name evidence="7" type="ORF">EX30DRAFT_342891</name>
</gene>
<protein>
    <submittedName>
        <fullName evidence="7">Chord-domain-containing protein</fullName>
    </submittedName>
</protein>
<dbReference type="Proteomes" id="UP000298138">
    <property type="component" value="Unassembled WGS sequence"/>
</dbReference>
<sequence>MAQKCTHKGCEKQFTDPEEACFYHPGAPIFHEGQKGWQCCKPRVLTFDEFLSIPPCTEGKHSTTAPILAPVQTSGVGESPAQKVSDNINAPPSKPLPTVTASATPPPPKIEKPLEQDPPDAVIPPNTKCKRLGCNAVSPNSDACVFHPGAPIFHEGSKGYTCCKRRVLEFDEFLKIQGCKEDRHCFVGEQKDEKQEELVECRNDFYQTFTNVIVSIFAKKVVKEEAKVLFRERELEVDLPMPENKRFRIVYPLYGKIDPEGSTFKVMGTKVEVNLKKGDTASWPTLRSDETSGEIIQIGAPARA</sequence>
<dbReference type="InParanoid" id="A0A4S2MSI6"/>
<dbReference type="Pfam" id="PF04968">
    <property type="entry name" value="CHORD"/>
    <property type="match status" value="2"/>
</dbReference>
<dbReference type="AlphaFoldDB" id="A0A4S2MSI6"/>
<evidence type="ECO:0000256" key="1">
    <source>
        <dbReference type="ARBA" id="ARBA00022723"/>
    </source>
</evidence>
<dbReference type="STRING" id="341454.A0A4S2MSI6"/>